<feature type="transmembrane region" description="Helical" evidence="1">
    <location>
        <begin position="145"/>
        <end position="164"/>
    </location>
</feature>
<reference evidence="2" key="1">
    <citation type="journal article" date="2014" name="Front. Microbiol.">
        <title>High frequency of phylogenetically diverse reductive dehalogenase-homologous genes in deep subseafloor sedimentary metagenomes.</title>
        <authorList>
            <person name="Kawai M."/>
            <person name="Futagami T."/>
            <person name="Toyoda A."/>
            <person name="Takaki Y."/>
            <person name="Nishi S."/>
            <person name="Hori S."/>
            <person name="Arai W."/>
            <person name="Tsubouchi T."/>
            <person name="Morono Y."/>
            <person name="Uchiyama I."/>
            <person name="Ito T."/>
            <person name="Fujiyama A."/>
            <person name="Inagaki F."/>
            <person name="Takami H."/>
        </authorList>
    </citation>
    <scope>NUCLEOTIDE SEQUENCE</scope>
    <source>
        <strain evidence="2">Expedition CK06-06</strain>
    </source>
</reference>
<keyword evidence="1" id="KW-1133">Transmembrane helix</keyword>
<feature type="transmembrane region" description="Helical" evidence="1">
    <location>
        <begin position="52"/>
        <end position="73"/>
    </location>
</feature>
<keyword evidence="1" id="KW-0812">Transmembrane</keyword>
<proteinExistence type="predicted"/>
<accession>X1I424</accession>
<organism evidence="2">
    <name type="scientific">marine sediment metagenome</name>
    <dbReference type="NCBI Taxonomy" id="412755"/>
    <lineage>
        <taxon>unclassified sequences</taxon>
        <taxon>metagenomes</taxon>
        <taxon>ecological metagenomes</taxon>
    </lineage>
</organism>
<evidence type="ECO:0000313" key="2">
    <source>
        <dbReference type="EMBL" id="GAH77151.1"/>
    </source>
</evidence>
<evidence type="ECO:0008006" key="3">
    <source>
        <dbReference type="Google" id="ProtNLM"/>
    </source>
</evidence>
<feature type="transmembrane region" description="Helical" evidence="1">
    <location>
        <begin position="115"/>
        <end position="133"/>
    </location>
</feature>
<feature type="non-terminal residue" evidence="2">
    <location>
        <position position="198"/>
    </location>
</feature>
<feature type="non-terminal residue" evidence="2">
    <location>
        <position position="1"/>
    </location>
</feature>
<feature type="transmembrane region" description="Helical" evidence="1">
    <location>
        <begin position="17"/>
        <end position="40"/>
    </location>
</feature>
<dbReference type="EMBL" id="BARU01042986">
    <property type="protein sequence ID" value="GAH77151.1"/>
    <property type="molecule type" value="Genomic_DNA"/>
</dbReference>
<evidence type="ECO:0000256" key="1">
    <source>
        <dbReference type="SAM" id="Phobius"/>
    </source>
</evidence>
<comment type="caution">
    <text evidence="2">The sequence shown here is derived from an EMBL/GenBank/DDBJ whole genome shotgun (WGS) entry which is preliminary data.</text>
</comment>
<name>X1I424_9ZZZZ</name>
<gene>
    <name evidence="2" type="ORF">S03H2_65926</name>
</gene>
<protein>
    <recommendedName>
        <fullName evidence="3">ABC transmembrane type-1 domain-containing protein</fullName>
    </recommendedName>
</protein>
<keyword evidence="1" id="KW-0472">Membrane</keyword>
<dbReference type="AlphaFoldDB" id="X1I424"/>
<sequence length="198" mass="21815">VCLFFGLANYEKAVSNLTYIILFALGIAAFVGIYLITRSIIQTASEHEDNPWLFLIPGFFHAAAAFAFLRWVITLLPEVLAIADKIIGQEKTRVLFLNLLKEAVTAERVLSALKTLLIIAFFALLFGILAGLFKPGSRNLYYQTNFGLAWFAGGSSIILLYFTYLSVADQYQLALETGVDPGIWPQVITISSGVILLA</sequence>